<sequence length="81" mass="8920">MPGEALIPVTVWSQKPDVAVNAGAITQYPLLAADGLGKTGILQLSLWLTHPKRSVISQLLMLFFSSVINNWQYKNRKPESA</sequence>
<reference evidence="2" key="2">
    <citation type="submission" date="2017-12" db="EMBL/GenBank/DDBJ databases">
        <title>Genome sequence of the Bar-tailed Godwit (Limosa lapponica baueri).</title>
        <authorList>
            <person name="Lima N.C.B."/>
            <person name="Parody-Merino A.M."/>
            <person name="Battley P.F."/>
            <person name="Fidler A.E."/>
            <person name="Prosdocimi F."/>
        </authorList>
    </citation>
    <scope>NUCLEOTIDE SEQUENCE [LARGE SCALE GENOMIC DNA]</scope>
</reference>
<evidence type="ECO:0000313" key="1">
    <source>
        <dbReference type="EMBL" id="PKU43071.1"/>
    </source>
</evidence>
<reference evidence="2" key="1">
    <citation type="submission" date="2017-11" db="EMBL/GenBank/DDBJ databases">
        <authorList>
            <person name="Lima N.C."/>
            <person name="Parody-Merino A.M."/>
            <person name="Battley P.F."/>
            <person name="Fidler A.E."/>
            <person name="Prosdocimi F."/>
        </authorList>
    </citation>
    <scope>NUCLEOTIDE SEQUENCE [LARGE SCALE GENOMIC DNA]</scope>
</reference>
<dbReference type="EMBL" id="KZ505934">
    <property type="protein sequence ID" value="PKU43071.1"/>
    <property type="molecule type" value="Genomic_DNA"/>
</dbReference>
<protein>
    <submittedName>
        <fullName evidence="1">Uncharacterized protein</fullName>
    </submittedName>
</protein>
<dbReference type="Proteomes" id="UP000233556">
    <property type="component" value="Unassembled WGS sequence"/>
</dbReference>
<evidence type="ECO:0000313" key="2">
    <source>
        <dbReference type="Proteomes" id="UP000233556"/>
    </source>
</evidence>
<dbReference type="AlphaFoldDB" id="A0A2I0UAN8"/>
<gene>
    <name evidence="1" type="ORF">llap_6615</name>
</gene>
<organism evidence="1 2">
    <name type="scientific">Limosa lapponica baueri</name>
    <dbReference type="NCBI Taxonomy" id="1758121"/>
    <lineage>
        <taxon>Eukaryota</taxon>
        <taxon>Metazoa</taxon>
        <taxon>Chordata</taxon>
        <taxon>Craniata</taxon>
        <taxon>Vertebrata</taxon>
        <taxon>Euteleostomi</taxon>
        <taxon>Archelosauria</taxon>
        <taxon>Archosauria</taxon>
        <taxon>Dinosauria</taxon>
        <taxon>Saurischia</taxon>
        <taxon>Theropoda</taxon>
        <taxon>Coelurosauria</taxon>
        <taxon>Aves</taxon>
        <taxon>Neognathae</taxon>
        <taxon>Neoaves</taxon>
        <taxon>Charadriiformes</taxon>
        <taxon>Scolopacidae</taxon>
        <taxon>Limosa</taxon>
    </lineage>
</organism>
<accession>A0A2I0UAN8</accession>
<name>A0A2I0UAN8_LIMLA</name>
<proteinExistence type="predicted"/>
<keyword evidence="2" id="KW-1185">Reference proteome</keyword>